<dbReference type="Proteomes" id="UP000002748">
    <property type="component" value="Unassembled WGS sequence"/>
</dbReference>
<evidence type="ECO:0000313" key="1">
    <source>
        <dbReference type="EMBL" id="EJT46605.1"/>
    </source>
</evidence>
<dbReference type="HOGENOM" id="CLU_994622_0_0_1"/>
<protein>
    <recommendedName>
        <fullName evidence="3">F-box domain-containing protein</fullName>
    </recommendedName>
</protein>
<reference evidence="1 2" key="1">
    <citation type="journal article" date="2012" name="Eukaryot. Cell">
        <title>Draft genome sequence of CBS 2479, the standard type strain of Trichosporon asahii.</title>
        <authorList>
            <person name="Yang R.Y."/>
            <person name="Li H.T."/>
            <person name="Zhu H."/>
            <person name="Zhou G.P."/>
            <person name="Wang M."/>
            <person name="Wang L."/>
        </authorList>
    </citation>
    <scope>NUCLEOTIDE SEQUENCE [LARGE SCALE GENOMIC DNA]</scope>
    <source>
        <strain evidence="2">ATCC 90039 / CBS 2479 / JCM 2466 / KCTC 7840 / NCYC 2677 / UAMH 7654</strain>
    </source>
</reference>
<evidence type="ECO:0000313" key="2">
    <source>
        <dbReference type="Proteomes" id="UP000002748"/>
    </source>
</evidence>
<dbReference type="RefSeq" id="XP_014178495.1">
    <property type="nucleotide sequence ID" value="XM_014323020.1"/>
</dbReference>
<name>J4U857_TRIAS</name>
<dbReference type="AlphaFoldDB" id="J4U857"/>
<dbReference type="KEGG" id="tasa:A1Q1_04782"/>
<sequence>MAPLLDPRFFPHIVAGILTLVDYATLLSARQVCSAMRDLADMELESGYVQVLVREGQAPEVLADYYKWVNGRPQSPKDPRVPSGSVHSSLESRARAVRNTKYMWLHQVNETTYPELRVLISNIRFTSRIDYRDDYRYPLVGIQLPAAHHLGIELSTFCACKDPGISPTGCGEGVQLNASELRLVTSDYRTECEKCRENPDLRFNFDCLINANLKALRISCTYPERILSHFRHPDVLRNPNLTITIVAAPAGPEVAAAGPKFAQRFNLPEDQIHVVYDKGW</sequence>
<dbReference type="EMBL" id="ALBS01000283">
    <property type="protein sequence ID" value="EJT46605.1"/>
    <property type="molecule type" value="Genomic_DNA"/>
</dbReference>
<evidence type="ECO:0008006" key="3">
    <source>
        <dbReference type="Google" id="ProtNLM"/>
    </source>
</evidence>
<dbReference type="GeneID" id="25988294"/>
<dbReference type="VEuPathDB" id="FungiDB:A1Q1_04782"/>
<gene>
    <name evidence="1" type="ORF">A1Q1_04782</name>
</gene>
<accession>J4U857</accession>
<comment type="caution">
    <text evidence="1">The sequence shown here is derived from an EMBL/GenBank/DDBJ whole genome shotgun (WGS) entry which is preliminary data.</text>
</comment>
<organism evidence="1 2">
    <name type="scientific">Trichosporon asahii var. asahii (strain ATCC 90039 / CBS 2479 / JCM 2466 / KCTC 7840 / NBRC 103889/ NCYC 2677 / UAMH 7654)</name>
    <name type="common">Yeast</name>
    <dbReference type="NCBI Taxonomy" id="1186058"/>
    <lineage>
        <taxon>Eukaryota</taxon>
        <taxon>Fungi</taxon>
        <taxon>Dikarya</taxon>
        <taxon>Basidiomycota</taxon>
        <taxon>Agaricomycotina</taxon>
        <taxon>Tremellomycetes</taxon>
        <taxon>Trichosporonales</taxon>
        <taxon>Trichosporonaceae</taxon>
        <taxon>Trichosporon</taxon>
    </lineage>
</organism>
<proteinExistence type="predicted"/>